<dbReference type="InterPro" id="IPR016039">
    <property type="entry name" value="Thiolase-like"/>
</dbReference>
<dbReference type="SUPFAM" id="SSF52151">
    <property type="entry name" value="FabD/lysophospholipase-like"/>
    <property type="match status" value="1"/>
</dbReference>
<dbReference type="InterPro" id="IPR020807">
    <property type="entry name" value="PKS_DH"/>
</dbReference>
<dbReference type="SMART" id="SM00826">
    <property type="entry name" value="PKS_DH"/>
    <property type="match status" value="1"/>
</dbReference>
<dbReference type="Proteomes" id="UP000515153">
    <property type="component" value="Unplaced"/>
</dbReference>
<dbReference type="Gene3D" id="3.40.47.10">
    <property type="match status" value="1"/>
</dbReference>
<reference evidence="9" key="1">
    <citation type="journal article" date="2019" name="Mol. Biol. Evol.">
        <title>Blast fungal genomes show frequent chromosomal changes, gene gains and losses, and effector gene turnover.</title>
        <authorList>
            <person name="Gomez Luciano L.B."/>
            <person name="Jason Tsai I."/>
            <person name="Chuma I."/>
            <person name="Tosa Y."/>
            <person name="Chen Y.H."/>
            <person name="Li J.Y."/>
            <person name="Li M.Y."/>
            <person name="Jade Lu M.Y."/>
            <person name="Nakayashiki H."/>
            <person name="Li W.H."/>
        </authorList>
    </citation>
    <scope>NUCLEOTIDE SEQUENCE</scope>
    <source>
        <strain evidence="9">NI907</strain>
    </source>
</reference>
<dbReference type="Gene3D" id="3.30.70.3290">
    <property type="match status" value="1"/>
</dbReference>
<dbReference type="PROSITE" id="PS52019">
    <property type="entry name" value="PKS_MFAS_DH"/>
    <property type="match status" value="1"/>
</dbReference>
<dbReference type="InterPro" id="IPR049551">
    <property type="entry name" value="PKS_DH_C"/>
</dbReference>
<feature type="active site" description="Proton donor; for dehydratase activity" evidence="4">
    <location>
        <position position="811"/>
    </location>
</feature>
<evidence type="ECO:0000256" key="1">
    <source>
        <dbReference type="ARBA" id="ARBA00022450"/>
    </source>
</evidence>
<sequence length="860" mass="92796">MGPTTSAAMTEEGMLAPDGSSKTFDAGANGYGRAEAVNAVYIKLLDDAIRDGNPIRAVIRNSGTNSDGRSQDLLTPNGLAQEALMNKIYADAGLDPAKTAFVECHGTGTPTGDPLEANAVGNVFGREGVYIGSVKPNVGHSEGASGLTSLIKGVLALENKTIPPNIKFSEPNPKIRFQDNKLTVPVKPEPWPCGRGERVSINSFGIGGSNAHVILESPPKFVTASRAASTDQISPAEPQPRLLVLSANRATSLQQRVGDIQGYLERCPSAVDDLAYTLACRCEIMAHRAFIVASPDGQIVETSPQAKVLGSDPKVVMIFSGQGAQWAKMGKELVQTDEDFKRDLQGMDRVLKSLPHPPQWSIQDELLAPAESSRISTVELAQPLCTALQVALVNRLRRSGIVPAAVIGHFKHMERLADQYESLLEAVWSSRFCCDEGVDLLLTPPGPTKIPMYSSVLNKPITSSQDLGPSYWVSDLVSRVRFTEAVRLAVQDQGRGSFAKESIMLEVGPHCTLRGPLSQITEASGVDSCRYASALVRGKDARHTSLSALGHLYQCGVDVDWSSSIGVPVAGMTLTNLPNYPWDHSGGSFWYEARVSRESRLRRFGHHRLLGARVPESSGLEPLWRNQLNLVDEPWLADHKVRSDVVFPFAGYIAMAGETLRQTTGLDGVGYRVRNVSVKSAMMLSDESVEVVTSLRPVKLTGSTDSSWFDFCVMSYGKSSRTKHCEGQIKAYNTQGLEPLPAPTPDSMVRAIPSPHWYRSMDEIGVLYGPEFQALSGIVSSTVDNVAKAFIDISSSQREDTASQLHPVAIDACLQLLLVAMVKGVGRNFGKLCVPTAIKDLIVGPKSSSIMEATARSVTS</sequence>
<dbReference type="GO" id="GO:0006633">
    <property type="term" value="P:fatty acid biosynthetic process"/>
    <property type="evidence" value="ECO:0007669"/>
    <property type="project" value="TreeGrafter"/>
</dbReference>
<evidence type="ECO:0000256" key="2">
    <source>
        <dbReference type="ARBA" id="ARBA00022553"/>
    </source>
</evidence>
<dbReference type="InterPro" id="IPR014043">
    <property type="entry name" value="Acyl_transferase_dom"/>
</dbReference>
<dbReference type="Pfam" id="PF14765">
    <property type="entry name" value="PS-DH"/>
    <property type="match status" value="1"/>
</dbReference>
<evidence type="ECO:0000256" key="4">
    <source>
        <dbReference type="PROSITE-ProRule" id="PRU01363"/>
    </source>
</evidence>
<evidence type="ECO:0000313" key="8">
    <source>
        <dbReference type="Proteomes" id="UP000515153"/>
    </source>
</evidence>
<evidence type="ECO:0000259" key="6">
    <source>
        <dbReference type="PROSITE" id="PS52004"/>
    </source>
</evidence>
<dbReference type="InterPro" id="IPR042104">
    <property type="entry name" value="PKS_dehydratase_sf"/>
</dbReference>
<dbReference type="Gene3D" id="3.10.129.110">
    <property type="entry name" value="Polyketide synthase dehydratase"/>
    <property type="match status" value="1"/>
</dbReference>
<accession>A0A6P8BIX9</accession>
<gene>
    <name evidence="9" type="ORF">PgNI_01193</name>
</gene>
<evidence type="ECO:0000259" key="7">
    <source>
        <dbReference type="PROSITE" id="PS52019"/>
    </source>
</evidence>
<dbReference type="Pfam" id="PF16197">
    <property type="entry name" value="KAsynt_C_assoc"/>
    <property type="match status" value="1"/>
</dbReference>
<dbReference type="Pfam" id="PF00698">
    <property type="entry name" value="Acyl_transf_1"/>
    <property type="match status" value="1"/>
</dbReference>
<feature type="domain" description="PKS/mFAS DH" evidence="7">
    <location>
        <begin position="607"/>
        <end position="860"/>
    </location>
</feature>
<dbReference type="Pfam" id="PF02801">
    <property type="entry name" value="Ketoacyl-synt_C"/>
    <property type="match status" value="1"/>
</dbReference>
<dbReference type="PANTHER" id="PTHR43775:SF46">
    <property type="entry name" value="FUMIGERMIN SYNTHASE"/>
    <property type="match status" value="1"/>
</dbReference>
<dbReference type="InterPro" id="IPR014031">
    <property type="entry name" value="Ketoacyl_synth_C"/>
</dbReference>
<dbReference type="SMART" id="SM00825">
    <property type="entry name" value="PKS_KS"/>
    <property type="match status" value="1"/>
</dbReference>
<organism evidence="8 9">
    <name type="scientific">Pyricularia grisea</name>
    <name type="common">Crabgrass-specific blast fungus</name>
    <name type="synonym">Magnaporthe grisea</name>
    <dbReference type="NCBI Taxonomy" id="148305"/>
    <lineage>
        <taxon>Eukaryota</taxon>
        <taxon>Fungi</taxon>
        <taxon>Dikarya</taxon>
        <taxon>Ascomycota</taxon>
        <taxon>Pezizomycotina</taxon>
        <taxon>Sordariomycetes</taxon>
        <taxon>Sordariomycetidae</taxon>
        <taxon>Magnaporthales</taxon>
        <taxon>Pyriculariaceae</taxon>
        <taxon>Pyricularia</taxon>
    </lineage>
</organism>
<dbReference type="Pfam" id="PF00109">
    <property type="entry name" value="ketoacyl-synt"/>
    <property type="match status" value="1"/>
</dbReference>
<feature type="active site" description="Proton acceptor; for dehydratase activity" evidence="4">
    <location>
        <position position="639"/>
    </location>
</feature>
<dbReference type="CDD" id="cd00833">
    <property type="entry name" value="PKS"/>
    <property type="match status" value="1"/>
</dbReference>
<dbReference type="GO" id="GO:0004312">
    <property type="term" value="F:fatty acid synthase activity"/>
    <property type="evidence" value="ECO:0007669"/>
    <property type="project" value="TreeGrafter"/>
</dbReference>
<dbReference type="GeneID" id="41956182"/>
<dbReference type="InterPro" id="IPR020841">
    <property type="entry name" value="PKS_Beta-ketoAc_synthase_dom"/>
</dbReference>
<reference evidence="9" key="3">
    <citation type="submission" date="2025-08" db="UniProtKB">
        <authorList>
            <consortium name="RefSeq"/>
        </authorList>
    </citation>
    <scope>IDENTIFICATION</scope>
    <source>
        <strain evidence="9">NI907</strain>
    </source>
</reference>
<dbReference type="SUPFAM" id="SSF53901">
    <property type="entry name" value="Thiolase-like"/>
    <property type="match status" value="1"/>
</dbReference>
<evidence type="ECO:0000256" key="3">
    <source>
        <dbReference type="ARBA" id="ARBA00023268"/>
    </source>
</evidence>
<dbReference type="InterPro" id="IPR050091">
    <property type="entry name" value="PKS_NRPS_Biosynth_Enz"/>
</dbReference>
<protein>
    <recommendedName>
        <fullName evidence="10">Polyketide synthase</fullName>
    </recommendedName>
</protein>
<keyword evidence="3" id="KW-0511">Multifunctional enzyme</keyword>
<dbReference type="AlphaFoldDB" id="A0A6P8BIX9"/>
<feature type="region of interest" description="Disordered" evidence="5">
    <location>
        <begin position="1"/>
        <end position="21"/>
    </location>
</feature>
<keyword evidence="8" id="KW-1185">Reference proteome</keyword>
<dbReference type="GO" id="GO:0044550">
    <property type="term" value="P:secondary metabolite biosynthetic process"/>
    <property type="evidence" value="ECO:0007669"/>
    <property type="project" value="TreeGrafter"/>
</dbReference>
<dbReference type="InterPro" id="IPR014030">
    <property type="entry name" value="Ketoacyl_synth_N"/>
</dbReference>
<evidence type="ECO:0000256" key="5">
    <source>
        <dbReference type="SAM" id="MobiDB-lite"/>
    </source>
</evidence>
<dbReference type="InterPro" id="IPR001227">
    <property type="entry name" value="Ac_transferase_dom_sf"/>
</dbReference>
<proteinExistence type="predicted"/>
<keyword evidence="1" id="KW-0596">Phosphopantetheine</keyword>
<dbReference type="PANTHER" id="PTHR43775">
    <property type="entry name" value="FATTY ACID SYNTHASE"/>
    <property type="match status" value="1"/>
</dbReference>
<dbReference type="RefSeq" id="XP_030987273.1">
    <property type="nucleotide sequence ID" value="XM_031121268.1"/>
</dbReference>
<keyword evidence="2" id="KW-0597">Phosphoprotein</keyword>
<dbReference type="PROSITE" id="PS52004">
    <property type="entry name" value="KS3_2"/>
    <property type="match status" value="1"/>
</dbReference>
<feature type="domain" description="Ketosynthase family 3 (KS3)" evidence="6">
    <location>
        <begin position="1"/>
        <end position="217"/>
    </location>
</feature>
<dbReference type="InterPro" id="IPR032821">
    <property type="entry name" value="PKS_assoc"/>
</dbReference>
<reference evidence="9" key="2">
    <citation type="submission" date="2019-10" db="EMBL/GenBank/DDBJ databases">
        <authorList>
            <consortium name="NCBI Genome Project"/>
        </authorList>
    </citation>
    <scope>NUCLEOTIDE SEQUENCE</scope>
    <source>
        <strain evidence="9">NI907</strain>
    </source>
</reference>
<dbReference type="SMART" id="SM00827">
    <property type="entry name" value="PKS_AT"/>
    <property type="match status" value="1"/>
</dbReference>
<dbReference type="InterPro" id="IPR049900">
    <property type="entry name" value="PKS_mFAS_DH"/>
</dbReference>
<dbReference type="Pfam" id="PF21089">
    <property type="entry name" value="PKS_DH_N"/>
    <property type="match status" value="1"/>
</dbReference>
<feature type="region of interest" description="C-terminal hotdog fold" evidence="4">
    <location>
        <begin position="749"/>
        <end position="860"/>
    </location>
</feature>
<dbReference type="InterPro" id="IPR016035">
    <property type="entry name" value="Acyl_Trfase/lysoPLipase"/>
</dbReference>
<evidence type="ECO:0008006" key="10">
    <source>
        <dbReference type="Google" id="ProtNLM"/>
    </source>
</evidence>
<dbReference type="InterPro" id="IPR049552">
    <property type="entry name" value="PKS_DH_N"/>
</dbReference>
<evidence type="ECO:0000313" key="9">
    <source>
        <dbReference type="RefSeq" id="XP_030987273.1"/>
    </source>
</evidence>
<name>A0A6P8BIX9_PYRGI</name>
<dbReference type="KEGG" id="pgri:PgNI_01193"/>
<dbReference type="Gene3D" id="3.40.366.10">
    <property type="entry name" value="Malonyl-Coenzyme A Acyl Carrier Protein, domain 2"/>
    <property type="match status" value="2"/>
</dbReference>
<feature type="region of interest" description="N-terminal hotdog fold" evidence="4">
    <location>
        <begin position="607"/>
        <end position="736"/>
    </location>
</feature>